<protein>
    <submittedName>
        <fullName evidence="7">Uncharacterized protein</fullName>
    </submittedName>
</protein>
<dbReference type="GO" id="GO:0008270">
    <property type="term" value="F:zinc ion binding"/>
    <property type="evidence" value="ECO:0007669"/>
    <property type="project" value="UniProtKB-KW"/>
</dbReference>
<dbReference type="PATRIC" id="fig|1365253.3.peg.3291"/>
<evidence type="ECO:0000256" key="3">
    <source>
        <dbReference type="ARBA" id="ARBA00022833"/>
    </source>
</evidence>
<feature type="zinc finger region" description="dksA C4-type" evidence="4">
    <location>
        <begin position="106"/>
        <end position="130"/>
    </location>
</feature>
<dbReference type="SUPFAM" id="SSF109635">
    <property type="entry name" value="DnaK suppressor protein DksA, alpha-hairpin domain"/>
    <property type="match status" value="1"/>
</dbReference>
<dbReference type="EMBL" id="AUXT01000176">
    <property type="protein sequence ID" value="KZN45849.1"/>
    <property type="molecule type" value="Genomic_DNA"/>
</dbReference>
<reference evidence="7 8" key="1">
    <citation type="submission" date="2013-07" db="EMBL/GenBank/DDBJ databases">
        <title>Comparative Genomic and Metabolomic Analysis of Twelve Strains of Pseudoalteromonas luteoviolacea.</title>
        <authorList>
            <person name="Vynne N.G."/>
            <person name="Mansson M."/>
            <person name="Gram L."/>
        </authorList>
    </citation>
    <scope>NUCLEOTIDE SEQUENCE [LARGE SCALE GENOMIC DNA]</scope>
    <source>
        <strain evidence="7 8">NCIMB 1942</strain>
    </source>
</reference>
<dbReference type="PROSITE" id="PS51128">
    <property type="entry name" value="ZF_DKSA_2"/>
    <property type="match status" value="1"/>
</dbReference>
<gene>
    <name evidence="7" type="ORF">N482_13580</name>
</gene>
<evidence type="ECO:0000256" key="4">
    <source>
        <dbReference type="PROSITE-ProRule" id="PRU00510"/>
    </source>
</evidence>
<sequence>MTDENKELPLLTEQQILEAPESDYMNDAQLAFFKARLIELHDTTRERIREVKEHMQEQPDLADFNDRASWEEQWALSMRIVEREQKLLPKIIQSLERIRLGEYGYCMESGEPIGIPRLLARPTTEFCADVKNLKEVGEHMYKN</sequence>
<evidence type="ECO:0000313" key="8">
    <source>
        <dbReference type="Proteomes" id="UP000076587"/>
    </source>
</evidence>
<name>A0A167AVG7_9GAMM</name>
<feature type="domain" description="Zinc finger DksA/TraR C4-type" evidence="5">
    <location>
        <begin position="101"/>
        <end position="132"/>
    </location>
</feature>
<dbReference type="PANTHER" id="PTHR33823:SF2">
    <property type="entry name" value="RNA POLYMERASE-BINDING TRANSCRIPTION FACTOR DKSA"/>
    <property type="match status" value="1"/>
</dbReference>
<dbReference type="SUPFAM" id="SSF57716">
    <property type="entry name" value="Glucocorticoid receptor-like (DNA-binding domain)"/>
    <property type="match status" value="1"/>
</dbReference>
<dbReference type="AlphaFoldDB" id="A0A167AVG7"/>
<proteinExistence type="predicted"/>
<dbReference type="InterPro" id="IPR000962">
    <property type="entry name" value="Znf_DskA_TraR"/>
</dbReference>
<keyword evidence="2" id="KW-0863">Zinc-finger</keyword>
<evidence type="ECO:0000256" key="2">
    <source>
        <dbReference type="ARBA" id="ARBA00022771"/>
    </source>
</evidence>
<keyword evidence="1" id="KW-0479">Metal-binding</keyword>
<dbReference type="Proteomes" id="UP000076587">
    <property type="component" value="Unassembled WGS sequence"/>
</dbReference>
<dbReference type="Pfam" id="PF21157">
    <property type="entry name" value="DksA_N"/>
    <property type="match status" value="1"/>
</dbReference>
<dbReference type="OrthoDB" id="9803742at2"/>
<evidence type="ECO:0000313" key="7">
    <source>
        <dbReference type="EMBL" id="KZN45849.1"/>
    </source>
</evidence>
<dbReference type="Gene3D" id="1.20.120.910">
    <property type="entry name" value="DksA, coiled-coil domain"/>
    <property type="match status" value="1"/>
</dbReference>
<accession>A0A167AVG7</accession>
<dbReference type="InterPro" id="IPR037187">
    <property type="entry name" value="DnaK_N"/>
</dbReference>
<dbReference type="InterPro" id="IPR048489">
    <property type="entry name" value="DksA_N"/>
</dbReference>
<evidence type="ECO:0000259" key="6">
    <source>
        <dbReference type="Pfam" id="PF21157"/>
    </source>
</evidence>
<feature type="domain" description="DnaK suppressor protein DksA N-terminal" evidence="6">
    <location>
        <begin position="29"/>
        <end position="98"/>
    </location>
</feature>
<comment type="caution">
    <text evidence="7">The sequence shown here is derived from an EMBL/GenBank/DDBJ whole genome shotgun (WGS) entry which is preliminary data.</text>
</comment>
<dbReference type="Pfam" id="PF01258">
    <property type="entry name" value="zf-dskA_traR"/>
    <property type="match status" value="1"/>
</dbReference>
<dbReference type="PANTHER" id="PTHR33823">
    <property type="entry name" value="RNA POLYMERASE-BINDING TRANSCRIPTION FACTOR DKSA-RELATED"/>
    <property type="match status" value="1"/>
</dbReference>
<dbReference type="RefSeq" id="WP_063377802.1">
    <property type="nucleotide sequence ID" value="NZ_AUXT01000176.1"/>
</dbReference>
<organism evidence="7 8">
    <name type="scientific">Pseudoalteromonas luteoviolacea NCIMB 1942</name>
    <dbReference type="NCBI Taxonomy" id="1365253"/>
    <lineage>
        <taxon>Bacteria</taxon>
        <taxon>Pseudomonadati</taxon>
        <taxon>Pseudomonadota</taxon>
        <taxon>Gammaproteobacteria</taxon>
        <taxon>Alteromonadales</taxon>
        <taxon>Pseudoalteromonadaceae</taxon>
        <taxon>Pseudoalteromonas</taxon>
    </lineage>
</organism>
<evidence type="ECO:0000259" key="5">
    <source>
        <dbReference type="Pfam" id="PF01258"/>
    </source>
</evidence>
<evidence type="ECO:0000256" key="1">
    <source>
        <dbReference type="ARBA" id="ARBA00022723"/>
    </source>
</evidence>
<keyword evidence="3" id="KW-0862">Zinc</keyword>